<name>A0A0F9BIW2_9ZZZZ</name>
<organism evidence="1">
    <name type="scientific">marine sediment metagenome</name>
    <dbReference type="NCBI Taxonomy" id="412755"/>
    <lineage>
        <taxon>unclassified sequences</taxon>
        <taxon>metagenomes</taxon>
        <taxon>ecological metagenomes</taxon>
    </lineage>
</organism>
<dbReference type="AlphaFoldDB" id="A0A0F9BIW2"/>
<reference evidence="1" key="1">
    <citation type="journal article" date="2015" name="Nature">
        <title>Complex archaea that bridge the gap between prokaryotes and eukaryotes.</title>
        <authorList>
            <person name="Spang A."/>
            <person name="Saw J.H."/>
            <person name="Jorgensen S.L."/>
            <person name="Zaremba-Niedzwiedzka K."/>
            <person name="Martijn J."/>
            <person name="Lind A.E."/>
            <person name="van Eijk R."/>
            <person name="Schleper C."/>
            <person name="Guy L."/>
            <person name="Ettema T.J."/>
        </authorList>
    </citation>
    <scope>NUCLEOTIDE SEQUENCE</scope>
</reference>
<sequence length="76" mass="9104">MRYEDAVENEWIQPKRCGYLAMCCDCGLIHELDFRIYRRHIQFRARRNTRATASARRKMKENLVSPRRVRMEGVSG</sequence>
<gene>
    <name evidence="1" type="ORF">LCGC14_2442010</name>
</gene>
<protein>
    <submittedName>
        <fullName evidence="1">Uncharacterized protein</fullName>
    </submittedName>
</protein>
<accession>A0A0F9BIW2</accession>
<dbReference type="EMBL" id="LAZR01037601">
    <property type="protein sequence ID" value="KKL21785.1"/>
    <property type="molecule type" value="Genomic_DNA"/>
</dbReference>
<comment type="caution">
    <text evidence="1">The sequence shown here is derived from an EMBL/GenBank/DDBJ whole genome shotgun (WGS) entry which is preliminary data.</text>
</comment>
<evidence type="ECO:0000313" key="1">
    <source>
        <dbReference type="EMBL" id="KKL21785.1"/>
    </source>
</evidence>
<proteinExistence type="predicted"/>